<name>A0ABR1E7C4_NECAM</name>
<comment type="caution">
    <text evidence="2">The sequence shown here is derived from an EMBL/GenBank/DDBJ whole genome shotgun (WGS) entry which is preliminary data.</text>
</comment>
<gene>
    <name evidence="2" type="primary">Necator_chrV.g20844</name>
    <name evidence="2" type="ORF">RB195_016051</name>
</gene>
<feature type="compositionally biased region" description="Pro residues" evidence="1">
    <location>
        <begin position="170"/>
        <end position="186"/>
    </location>
</feature>
<evidence type="ECO:0000313" key="3">
    <source>
        <dbReference type="Proteomes" id="UP001303046"/>
    </source>
</evidence>
<dbReference type="Gene3D" id="3.10.20.90">
    <property type="entry name" value="Phosphatidylinositol 3-kinase Catalytic Subunit, Chain A, domain 1"/>
    <property type="match status" value="1"/>
</dbReference>
<evidence type="ECO:0000313" key="2">
    <source>
        <dbReference type="EMBL" id="KAK6758592.1"/>
    </source>
</evidence>
<proteinExistence type="predicted"/>
<accession>A0ABR1E7C4</accession>
<evidence type="ECO:0000256" key="1">
    <source>
        <dbReference type="SAM" id="MobiDB-lite"/>
    </source>
</evidence>
<dbReference type="Proteomes" id="UP001303046">
    <property type="component" value="Unassembled WGS sequence"/>
</dbReference>
<feature type="region of interest" description="Disordered" evidence="1">
    <location>
        <begin position="125"/>
        <end position="191"/>
    </location>
</feature>
<organism evidence="2 3">
    <name type="scientific">Necator americanus</name>
    <name type="common">Human hookworm</name>
    <dbReference type="NCBI Taxonomy" id="51031"/>
    <lineage>
        <taxon>Eukaryota</taxon>
        <taxon>Metazoa</taxon>
        <taxon>Ecdysozoa</taxon>
        <taxon>Nematoda</taxon>
        <taxon>Chromadorea</taxon>
        <taxon>Rhabditida</taxon>
        <taxon>Rhabditina</taxon>
        <taxon>Rhabditomorpha</taxon>
        <taxon>Strongyloidea</taxon>
        <taxon>Ancylostomatidae</taxon>
        <taxon>Bunostominae</taxon>
        <taxon>Necator</taxon>
    </lineage>
</organism>
<protein>
    <recommendedName>
        <fullName evidence="4">PB1 domain-containing protein</fullName>
    </recommendedName>
</protein>
<sequence length="269" mass="30445">MNWQNRERVLHERVFDTISRPLSRAAGTDDMFSGRKVKWNHFGKKYVLRISDYELDYADLYDAFMKKVHEVRPDFEGAIAYIDQHGRQVIVNSDKDLRDALSQSKGKLKLHTTLADGQVMSAAEIAGRQTRSHSVPPAVDRGYHSYPPANSRSPSSMDSAPPTYRNRTVSPPPAPVTTYQKPPPLSPGSYAGYQIPPPPGYGYKYTTYGPTYSQNLLYGMPPHSGMLLRFLASPFPFGYHRNFVGPNKYHQFGSWGGYKYYSPGWGPVW</sequence>
<dbReference type="SUPFAM" id="SSF54277">
    <property type="entry name" value="CAD &amp; PB1 domains"/>
    <property type="match status" value="1"/>
</dbReference>
<feature type="compositionally biased region" description="Polar residues" evidence="1">
    <location>
        <begin position="148"/>
        <end position="158"/>
    </location>
</feature>
<dbReference type="EMBL" id="JAVFWL010000005">
    <property type="protein sequence ID" value="KAK6758592.1"/>
    <property type="molecule type" value="Genomic_DNA"/>
</dbReference>
<reference evidence="2 3" key="1">
    <citation type="submission" date="2023-08" db="EMBL/GenBank/DDBJ databases">
        <title>A Necator americanus chromosomal reference genome.</title>
        <authorList>
            <person name="Ilik V."/>
            <person name="Petrzelkova K.J."/>
            <person name="Pardy F."/>
            <person name="Fuh T."/>
            <person name="Niatou-Singa F.S."/>
            <person name="Gouil Q."/>
            <person name="Baker L."/>
            <person name="Ritchie M.E."/>
            <person name="Jex A.R."/>
            <person name="Gazzola D."/>
            <person name="Li H."/>
            <person name="Toshio Fujiwara R."/>
            <person name="Zhan B."/>
            <person name="Aroian R.V."/>
            <person name="Pafco B."/>
            <person name="Schwarz E.M."/>
        </authorList>
    </citation>
    <scope>NUCLEOTIDE SEQUENCE [LARGE SCALE GENOMIC DNA]</scope>
    <source>
        <strain evidence="2 3">Aroian</strain>
        <tissue evidence="2">Whole animal</tissue>
    </source>
</reference>
<evidence type="ECO:0008006" key="4">
    <source>
        <dbReference type="Google" id="ProtNLM"/>
    </source>
</evidence>
<keyword evidence="3" id="KW-1185">Reference proteome</keyword>